<evidence type="ECO:0000256" key="1">
    <source>
        <dbReference type="SAM" id="MobiDB-lite"/>
    </source>
</evidence>
<feature type="compositionally biased region" description="Pro residues" evidence="1">
    <location>
        <begin position="31"/>
        <end position="41"/>
    </location>
</feature>
<comment type="caution">
    <text evidence="2">The sequence shown here is derived from an EMBL/GenBank/DDBJ whole genome shotgun (WGS) entry which is preliminary data.</text>
</comment>
<evidence type="ECO:0000313" key="2">
    <source>
        <dbReference type="EMBL" id="CAE1331842.1"/>
    </source>
</evidence>
<name>A0A812ES06_ACAPH</name>
<accession>A0A812ES06</accession>
<proteinExistence type="predicted"/>
<feature type="region of interest" description="Disordered" evidence="1">
    <location>
        <begin position="28"/>
        <end position="69"/>
    </location>
</feature>
<keyword evidence="3" id="KW-1185">Reference proteome</keyword>
<protein>
    <submittedName>
        <fullName evidence="2">Uncharacterized protein</fullName>
    </submittedName>
</protein>
<organism evidence="2 3">
    <name type="scientific">Acanthosepion pharaonis</name>
    <name type="common">Pharaoh cuttlefish</name>
    <name type="synonym">Sepia pharaonis</name>
    <dbReference type="NCBI Taxonomy" id="158019"/>
    <lineage>
        <taxon>Eukaryota</taxon>
        <taxon>Metazoa</taxon>
        <taxon>Spiralia</taxon>
        <taxon>Lophotrochozoa</taxon>
        <taxon>Mollusca</taxon>
        <taxon>Cephalopoda</taxon>
        <taxon>Coleoidea</taxon>
        <taxon>Decapodiformes</taxon>
        <taxon>Sepiida</taxon>
        <taxon>Sepiina</taxon>
        <taxon>Sepiidae</taxon>
        <taxon>Acanthosepion</taxon>
    </lineage>
</organism>
<sequence>MPMVVSIGFSLEPPHFASRYPVSDSVIISITPPPPPPPQPPSLSGQNSTSVADSEKPTADIHHPVRSSHAVGTETANDCRLSLAFEYLCHIRSTHGSVRCVAAKVRGSRECLRRVSFNSEQSWCGSCGGQRRSLVVCVTIVTYTTFYRCCSVSLPLTFRVAAQSPSFPSPPVSCGPILSTFTFIFVVILRASAVGDFSVRDPTVNDGDTRYAEVYFNDQAVSLRETRVRFRVEYGYKAENKTNRPNGNTKIGAFNLIWLNTGKLTRSGHIDSSFSIRGTGGIKSRKRSDMSVMPLDISALHLWYQRGLRPGILASFKPPPPNGARARLLAGDLAGRGFSPWWYVCQTVTTRGTARSEQRFARTRGGAAPPPHDNGSKFLSRNSDRCRQDITYDVSSFYSGACHSGL</sequence>
<dbReference type="EMBL" id="CAHIKZ030005616">
    <property type="protein sequence ID" value="CAE1331842.1"/>
    <property type="molecule type" value="Genomic_DNA"/>
</dbReference>
<evidence type="ECO:0000313" key="3">
    <source>
        <dbReference type="Proteomes" id="UP000597762"/>
    </source>
</evidence>
<dbReference type="AlphaFoldDB" id="A0A812ES06"/>
<feature type="compositionally biased region" description="Basic and acidic residues" evidence="1">
    <location>
        <begin position="53"/>
        <end position="63"/>
    </location>
</feature>
<feature type="compositionally biased region" description="Polar residues" evidence="1">
    <location>
        <begin position="42"/>
        <end position="52"/>
    </location>
</feature>
<reference evidence="2" key="1">
    <citation type="submission" date="2021-01" db="EMBL/GenBank/DDBJ databases">
        <authorList>
            <person name="Li R."/>
            <person name="Bekaert M."/>
        </authorList>
    </citation>
    <scope>NUCLEOTIDE SEQUENCE</scope>
    <source>
        <strain evidence="2">Farmed</strain>
    </source>
</reference>
<dbReference type="Proteomes" id="UP000597762">
    <property type="component" value="Unassembled WGS sequence"/>
</dbReference>
<feature type="region of interest" description="Disordered" evidence="1">
    <location>
        <begin position="359"/>
        <end position="381"/>
    </location>
</feature>
<gene>
    <name evidence="2" type="ORF">SPHA_80966</name>
</gene>